<dbReference type="Pfam" id="PF20684">
    <property type="entry name" value="Fung_rhodopsin"/>
    <property type="match status" value="1"/>
</dbReference>
<dbReference type="EMBL" id="JAPCWZ010000003">
    <property type="protein sequence ID" value="KAK8872440.1"/>
    <property type="molecule type" value="Genomic_DNA"/>
</dbReference>
<keyword evidence="4 6" id="KW-0472">Membrane</keyword>
<gene>
    <name evidence="8" type="ORF">PGQ11_002954</name>
</gene>
<evidence type="ECO:0000259" key="7">
    <source>
        <dbReference type="Pfam" id="PF20684"/>
    </source>
</evidence>
<dbReference type="PANTHER" id="PTHR33048:SF47">
    <property type="entry name" value="INTEGRAL MEMBRANE PROTEIN-RELATED"/>
    <property type="match status" value="1"/>
</dbReference>
<evidence type="ECO:0000256" key="4">
    <source>
        <dbReference type="ARBA" id="ARBA00023136"/>
    </source>
</evidence>
<comment type="caution">
    <text evidence="8">The sequence shown here is derived from an EMBL/GenBank/DDBJ whole genome shotgun (WGS) entry which is preliminary data.</text>
</comment>
<feature type="transmembrane region" description="Helical" evidence="6">
    <location>
        <begin position="20"/>
        <end position="41"/>
    </location>
</feature>
<comment type="subcellular location">
    <subcellularLocation>
        <location evidence="1">Membrane</location>
        <topology evidence="1">Multi-pass membrane protein</topology>
    </subcellularLocation>
</comment>
<evidence type="ECO:0000256" key="1">
    <source>
        <dbReference type="ARBA" id="ARBA00004141"/>
    </source>
</evidence>
<accession>A0ABR2J560</accession>
<organism evidence="8 9">
    <name type="scientific">Apiospora arundinis</name>
    <dbReference type="NCBI Taxonomy" id="335852"/>
    <lineage>
        <taxon>Eukaryota</taxon>
        <taxon>Fungi</taxon>
        <taxon>Dikarya</taxon>
        <taxon>Ascomycota</taxon>
        <taxon>Pezizomycotina</taxon>
        <taxon>Sordariomycetes</taxon>
        <taxon>Xylariomycetidae</taxon>
        <taxon>Amphisphaeriales</taxon>
        <taxon>Apiosporaceae</taxon>
        <taxon>Apiospora</taxon>
    </lineage>
</organism>
<evidence type="ECO:0000313" key="9">
    <source>
        <dbReference type="Proteomes" id="UP001390339"/>
    </source>
</evidence>
<dbReference type="InterPro" id="IPR049326">
    <property type="entry name" value="Rhodopsin_dom_fungi"/>
</dbReference>
<evidence type="ECO:0000256" key="6">
    <source>
        <dbReference type="SAM" id="Phobius"/>
    </source>
</evidence>
<evidence type="ECO:0000313" key="8">
    <source>
        <dbReference type="EMBL" id="KAK8872440.1"/>
    </source>
</evidence>
<keyword evidence="3 6" id="KW-1133">Transmembrane helix</keyword>
<keyword evidence="9" id="KW-1185">Reference proteome</keyword>
<reference evidence="8 9" key="1">
    <citation type="journal article" date="2024" name="IMA Fungus">
        <title>Apiospora arundinis, a panoply of carbohydrate-active enzymes and secondary metabolites.</title>
        <authorList>
            <person name="Sorensen T."/>
            <person name="Petersen C."/>
            <person name="Muurmann A.T."/>
            <person name="Christiansen J.V."/>
            <person name="Brundto M.L."/>
            <person name="Overgaard C.K."/>
            <person name="Boysen A.T."/>
            <person name="Wollenberg R.D."/>
            <person name="Larsen T.O."/>
            <person name="Sorensen J.L."/>
            <person name="Nielsen K.L."/>
            <person name="Sondergaard T.E."/>
        </authorList>
    </citation>
    <scope>NUCLEOTIDE SEQUENCE [LARGE SCALE GENOMIC DNA]</scope>
    <source>
        <strain evidence="8 9">AAU 773</strain>
    </source>
</reference>
<sequence>MNINPVDNPELFTDESRAGLIYAVVSVLMAIASIAVGLRFYTRARVLGIIGFDDWLCLTSLVVLLALGSSGLKMKLAGRDQVYADQCKTMTTVAGEGLGRHVGTLPQPDGFSNYMKTFYVLIILYNLAIVSFKLCFLAQYHRIMTTKRMRRLIYAAAAFVSIWTL</sequence>
<proteinExistence type="inferred from homology"/>
<name>A0ABR2J560_9PEZI</name>
<keyword evidence="2 6" id="KW-0812">Transmembrane</keyword>
<evidence type="ECO:0000256" key="5">
    <source>
        <dbReference type="ARBA" id="ARBA00038359"/>
    </source>
</evidence>
<feature type="transmembrane region" description="Helical" evidence="6">
    <location>
        <begin position="118"/>
        <end position="140"/>
    </location>
</feature>
<feature type="transmembrane region" description="Helical" evidence="6">
    <location>
        <begin position="46"/>
        <end position="67"/>
    </location>
</feature>
<dbReference type="InterPro" id="IPR052337">
    <property type="entry name" value="SAT4-like"/>
</dbReference>
<evidence type="ECO:0000256" key="3">
    <source>
        <dbReference type="ARBA" id="ARBA00022989"/>
    </source>
</evidence>
<dbReference type="Proteomes" id="UP001390339">
    <property type="component" value="Unassembled WGS sequence"/>
</dbReference>
<dbReference type="PANTHER" id="PTHR33048">
    <property type="entry name" value="PTH11-LIKE INTEGRAL MEMBRANE PROTEIN (AFU_ORTHOLOGUE AFUA_5G11245)"/>
    <property type="match status" value="1"/>
</dbReference>
<evidence type="ECO:0000256" key="2">
    <source>
        <dbReference type="ARBA" id="ARBA00022692"/>
    </source>
</evidence>
<comment type="similarity">
    <text evidence="5">Belongs to the SAT4 family.</text>
</comment>
<protein>
    <submittedName>
        <fullName evidence="8">Satratoxin biosynthesis SC1 cluster protein 4</fullName>
    </submittedName>
</protein>
<feature type="domain" description="Rhodopsin" evidence="7">
    <location>
        <begin position="38"/>
        <end position="164"/>
    </location>
</feature>